<sequence>MLNLNLFIVLKKYYSLLLLCSVLTLLFITAVNGQTQSPITITHQPYIQGLTGTSVSVIWTTNRPAIAWVELAPDDSSHFYRVERPRFFATNYGFKNVGTVHQVNLEGLTPGTTYRYRVYSTEVLKHVGVNVDYGRTVATGVYQKAPLQFKTLGNSASTKFAVINDIHGRNEVMQTLLDQSNLPAMDFIVFNGDMANSLLSEDQMFQDFMDTAIKRFASEKPMYYARGNHETRGPFAVSYPAYFPTPTGKLYYQFRQGDAAFIVLDCGEDKPDSDMEYSGIVDMDNYRTQQAKWLAKAVEDPAFISARYKVVICHMPPFGGWHGELEILEKFVPILNKAGVQIMLSGHLHKHIIQKANNQVHFPIIVNSNNNLIQVDLNPSRGLFKVLDQQGKTVDEVLVKP</sequence>
<accession>A0A1X7JRP4</accession>
<dbReference type="InterPro" id="IPR003961">
    <property type="entry name" value="FN3_dom"/>
</dbReference>
<evidence type="ECO:0000256" key="1">
    <source>
        <dbReference type="ARBA" id="ARBA00022729"/>
    </source>
</evidence>
<dbReference type="Pfam" id="PF16656">
    <property type="entry name" value="Pur_ac_phosph_N"/>
    <property type="match status" value="1"/>
</dbReference>
<dbReference type="STRING" id="561061.SAMN05660862_2065"/>
<protein>
    <submittedName>
        <fullName evidence="4">Purple acid Phosphatase, N-terminal domain</fullName>
    </submittedName>
</protein>
<dbReference type="InterPro" id="IPR015914">
    <property type="entry name" value="PAPs_N"/>
</dbReference>
<keyword evidence="1" id="KW-0732">Signal</keyword>
<name>A0A1X7JRP4_9SPHI</name>
<dbReference type="OrthoDB" id="596345at2"/>
<evidence type="ECO:0000259" key="3">
    <source>
        <dbReference type="Pfam" id="PF16656"/>
    </source>
</evidence>
<dbReference type="GO" id="GO:0046872">
    <property type="term" value="F:metal ion binding"/>
    <property type="evidence" value="ECO:0007669"/>
    <property type="project" value="InterPro"/>
</dbReference>
<dbReference type="InterPro" id="IPR029052">
    <property type="entry name" value="Metallo-depent_PP-like"/>
</dbReference>
<reference evidence="4 5" key="1">
    <citation type="submission" date="2017-04" db="EMBL/GenBank/DDBJ databases">
        <authorList>
            <person name="Afonso C.L."/>
            <person name="Miller P.J."/>
            <person name="Scott M.A."/>
            <person name="Spackman E."/>
            <person name="Goraichik I."/>
            <person name="Dimitrov K.M."/>
            <person name="Suarez D.L."/>
            <person name="Swayne D.E."/>
        </authorList>
    </citation>
    <scope>NUCLEOTIDE SEQUENCE [LARGE SCALE GENOMIC DNA]</scope>
    <source>
        <strain evidence="4 5">DSM 22418</strain>
    </source>
</reference>
<feature type="domain" description="Purple acid phosphatase N-terminal" evidence="3">
    <location>
        <begin position="48"/>
        <end position="122"/>
    </location>
</feature>
<feature type="domain" description="Calcineurin-like phosphoesterase" evidence="2">
    <location>
        <begin position="159"/>
        <end position="350"/>
    </location>
</feature>
<dbReference type="Pfam" id="PF00149">
    <property type="entry name" value="Metallophos"/>
    <property type="match status" value="1"/>
</dbReference>
<keyword evidence="5" id="KW-1185">Reference proteome</keyword>
<dbReference type="SUPFAM" id="SSF56300">
    <property type="entry name" value="Metallo-dependent phosphatases"/>
    <property type="match status" value="1"/>
</dbReference>
<dbReference type="GO" id="GO:0003993">
    <property type="term" value="F:acid phosphatase activity"/>
    <property type="evidence" value="ECO:0007669"/>
    <property type="project" value="InterPro"/>
</dbReference>
<evidence type="ECO:0000313" key="5">
    <source>
        <dbReference type="Proteomes" id="UP000192980"/>
    </source>
</evidence>
<dbReference type="Gene3D" id="3.60.21.10">
    <property type="match status" value="1"/>
</dbReference>
<dbReference type="CDD" id="cd00063">
    <property type="entry name" value="FN3"/>
    <property type="match status" value="1"/>
</dbReference>
<dbReference type="EMBL" id="FXAU01000003">
    <property type="protein sequence ID" value="SMG30674.1"/>
    <property type="molecule type" value="Genomic_DNA"/>
</dbReference>
<dbReference type="InterPro" id="IPR008963">
    <property type="entry name" value="Purple_acid_Pase-like_N"/>
</dbReference>
<dbReference type="RefSeq" id="WP_085472802.1">
    <property type="nucleotide sequence ID" value="NZ_FXAU01000003.1"/>
</dbReference>
<dbReference type="InterPro" id="IPR039331">
    <property type="entry name" value="PAPs-like"/>
</dbReference>
<dbReference type="AlphaFoldDB" id="A0A1X7JRP4"/>
<evidence type="ECO:0000259" key="2">
    <source>
        <dbReference type="Pfam" id="PF00149"/>
    </source>
</evidence>
<dbReference type="Proteomes" id="UP000192980">
    <property type="component" value="Unassembled WGS sequence"/>
</dbReference>
<proteinExistence type="predicted"/>
<dbReference type="SUPFAM" id="SSF49363">
    <property type="entry name" value="Purple acid phosphatase, N-terminal domain"/>
    <property type="match status" value="1"/>
</dbReference>
<organism evidence="4 5">
    <name type="scientific">Sphingobacterium psychroaquaticum</name>
    <dbReference type="NCBI Taxonomy" id="561061"/>
    <lineage>
        <taxon>Bacteria</taxon>
        <taxon>Pseudomonadati</taxon>
        <taxon>Bacteroidota</taxon>
        <taxon>Sphingobacteriia</taxon>
        <taxon>Sphingobacteriales</taxon>
        <taxon>Sphingobacteriaceae</taxon>
        <taxon>Sphingobacterium</taxon>
    </lineage>
</organism>
<dbReference type="InterPro" id="IPR004843">
    <property type="entry name" value="Calcineurin-like_PHP"/>
</dbReference>
<dbReference type="PANTHER" id="PTHR22953:SF153">
    <property type="entry name" value="PURPLE ACID PHOSPHATASE"/>
    <property type="match status" value="1"/>
</dbReference>
<gene>
    <name evidence="4" type="ORF">SAMN05660862_2065</name>
</gene>
<evidence type="ECO:0000313" key="4">
    <source>
        <dbReference type="EMBL" id="SMG30674.1"/>
    </source>
</evidence>
<dbReference type="PANTHER" id="PTHR22953">
    <property type="entry name" value="ACID PHOSPHATASE RELATED"/>
    <property type="match status" value="1"/>
</dbReference>
<dbReference type="Gene3D" id="2.60.40.380">
    <property type="entry name" value="Purple acid phosphatase-like, N-terminal"/>
    <property type="match status" value="1"/>
</dbReference>